<protein>
    <submittedName>
        <fullName evidence="6">Aspartic peptidase domain-containing protein</fullName>
    </submittedName>
</protein>
<dbReference type="PROSITE" id="PS51767">
    <property type="entry name" value="PEPTIDASE_A1"/>
    <property type="match status" value="1"/>
</dbReference>
<dbReference type="GO" id="GO:0004190">
    <property type="term" value="F:aspartic-type endopeptidase activity"/>
    <property type="evidence" value="ECO:0007669"/>
    <property type="project" value="UniProtKB-KW"/>
</dbReference>
<dbReference type="CDD" id="cd06097">
    <property type="entry name" value="Aspergillopepsin_like"/>
    <property type="match status" value="1"/>
</dbReference>
<dbReference type="Proteomes" id="UP001172155">
    <property type="component" value="Unassembled WGS sequence"/>
</dbReference>
<evidence type="ECO:0000256" key="1">
    <source>
        <dbReference type="ARBA" id="ARBA00007447"/>
    </source>
</evidence>
<dbReference type="GO" id="GO:0006508">
    <property type="term" value="P:proteolysis"/>
    <property type="evidence" value="ECO:0007669"/>
    <property type="project" value="UniProtKB-KW"/>
</dbReference>
<dbReference type="Pfam" id="PF00026">
    <property type="entry name" value="Asp"/>
    <property type="match status" value="1"/>
</dbReference>
<accession>A0AA40BRH7</accession>
<evidence type="ECO:0000259" key="5">
    <source>
        <dbReference type="PROSITE" id="PS51767"/>
    </source>
</evidence>
<keyword evidence="3" id="KW-0064">Aspartyl protease</keyword>
<reference evidence="6" key="1">
    <citation type="submission" date="2023-06" db="EMBL/GenBank/DDBJ databases">
        <title>Genome-scale phylogeny and comparative genomics of the fungal order Sordariales.</title>
        <authorList>
            <consortium name="Lawrence Berkeley National Laboratory"/>
            <person name="Hensen N."/>
            <person name="Bonometti L."/>
            <person name="Westerberg I."/>
            <person name="Brannstrom I.O."/>
            <person name="Guillou S."/>
            <person name="Cros-Aarteil S."/>
            <person name="Calhoun S."/>
            <person name="Haridas S."/>
            <person name="Kuo A."/>
            <person name="Mondo S."/>
            <person name="Pangilinan J."/>
            <person name="Riley R."/>
            <person name="LaButti K."/>
            <person name="Andreopoulos B."/>
            <person name="Lipzen A."/>
            <person name="Chen C."/>
            <person name="Yanf M."/>
            <person name="Daum C."/>
            <person name="Ng V."/>
            <person name="Clum A."/>
            <person name="Steindorff A."/>
            <person name="Ohm R."/>
            <person name="Martin F."/>
            <person name="Silar P."/>
            <person name="Natvig D."/>
            <person name="Lalanne C."/>
            <person name="Gautier V."/>
            <person name="Ament-velasquez S.L."/>
            <person name="Kruys A."/>
            <person name="Hutchinson M.I."/>
            <person name="Powell A.J."/>
            <person name="Barry K."/>
            <person name="Miller A.N."/>
            <person name="Grigoriev I.V."/>
            <person name="Debuchy R."/>
            <person name="Gladieux P."/>
            <person name="Thoren M.H."/>
            <person name="Johannesson H."/>
        </authorList>
    </citation>
    <scope>NUCLEOTIDE SEQUENCE</scope>
    <source>
        <strain evidence="6">SMH3187-1</strain>
    </source>
</reference>
<evidence type="ECO:0000256" key="2">
    <source>
        <dbReference type="ARBA" id="ARBA00022670"/>
    </source>
</evidence>
<gene>
    <name evidence="6" type="ORF">B0T18DRAFT_441443</name>
</gene>
<name>A0AA40BRH7_9PEZI</name>
<proteinExistence type="inferred from homology"/>
<dbReference type="PRINTS" id="PR00792">
    <property type="entry name" value="PEPSIN"/>
</dbReference>
<feature type="domain" description="Peptidase A1" evidence="5">
    <location>
        <begin position="50"/>
        <end position="352"/>
    </location>
</feature>
<dbReference type="AlphaFoldDB" id="A0AA40BRH7"/>
<dbReference type="InterPro" id="IPR021109">
    <property type="entry name" value="Peptidase_aspartic_dom_sf"/>
</dbReference>
<evidence type="ECO:0000256" key="4">
    <source>
        <dbReference type="ARBA" id="ARBA00022801"/>
    </source>
</evidence>
<dbReference type="InterPro" id="IPR001461">
    <property type="entry name" value="Aspartic_peptidase_A1"/>
</dbReference>
<organism evidence="6 7">
    <name type="scientific">Schizothecium vesticola</name>
    <dbReference type="NCBI Taxonomy" id="314040"/>
    <lineage>
        <taxon>Eukaryota</taxon>
        <taxon>Fungi</taxon>
        <taxon>Dikarya</taxon>
        <taxon>Ascomycota</taxon>
        <taxon>Pezizomycotina</taxon>
        <taxon>Sordariomycetes</taxon>
        <taxon>Sordariomycetidae</taxon>
        <taxon>Sordariales</taxon>
        <taxon>Schizotheciaceae</taxon>
        <taxon>Schizothecium</taxon>
    </lineage>
</organism>
<evidence type="ECO:0000256" key="3">
    <source>
        <dbReference type="ARBA" id="ARBA00022750"/>
    </source>
</evidence>
<dbReference type="SUPFAM" id="SSF50630">
    <property type="entry name" value="Acid proteases"/>
    <property type="match status" value="1"/>
</dbReference>
<dbReference type="Gene3D" id="2.40.70.10">
    <property type="entry name" value="Acid Proteases"/>
    <property type="match status" value="2"/>
</dbReference>
<evidence type="ECO:0000313" key="6">
    <source>
        <dbReference type="EMBL" id="KAK0738900.1"/>
    </source>
</evidence>
<sequence length="358" mass="38599">MAHAFAKYGVPSTAAMKRAMAMNPEYHNLTKRAGVTGDVVAIPQRNDMQYLSPVKVGTPPQTLYVGIDTGSADFPQPTSASTTSRLLPNHTWSILYGDRSSARGIVYRDDVTLGTTLHLPSLPIEHTTHVSPSFTTDPSFSGLLGLGPSHSNRIRVPPTPLNTTSPSPVLTVLDALLPSLSLPLFTADLRSQSPGTFTFGYIPRSSYLGSLSYTKLNPPRSPYWQFTVAGWSVGSGRSPSSGSGKPRRAFTAIADTGTSLALLPRKVVDDYYSRVPGAAYDARWAGVVFPCGVELPDWSFLLAEDGYRGVGPGRYMRYGKSSEGIGFGIFGDVVLKAQFVVFDVGGKRVGFGRKRLMR</sequence>
<dbReference type="PANTHER" id="PTHR47966:SF2">
    <property type="entry name" value="ASPERGILLOPEPSIN-1-RELATED"/>
    <property type="match status" value="1"/>
</dbReference>
<dbReference type="PANTHER" id="PTHR47966">
    <property type="entry name" value="BETA-SITE APP-CLEAVING ENZYME, ISOFORM A-RELATED"/>
    <property type="match status" value="1"/>
</dbReference>
<dbReference type="InterPro" id="IPR034163">
    <property type="entry name" value="Aspergillopepsin-like_cat_dom"/>
</dbReference>
<evidence type="ECO:0000313" key="7">
    <source>
        <dbReference type="Proteomes" id="UP001172155"/>
    </source>
</evidence>
<comment type="caution">
    <text evidence="6">The sequence shown here is derived from an EMBL/GenBank/DDBJ whole genome shotgun (WGS) entry which is preliminary data.</text>
</comment>
<keyword evidence="4" id="KW-0378">Hydrolase</keyword>
<keyword evidence="2" id="KW-0645">Protease</keyword>
<dbReference type="EMBL" id="JAUKUD010000007">
    <property type="protein sequence ID" value="KAK0738900.1"/>
    <property type="molecule type" value="Genomic_DNA"/>
</dbReference>
<dbReference type="InterPro" id="IPR033121">
    <property type="entry name" value="PEPTIDASE_A1"/>
</dbReference>
<keyword evidence="7" id="KW-1185">Reference proteome</keyword>
<comment type="similarity">
    <text evidence="1">Belongs to the peptidase A1 family.</text>
</comment>